<dbReference type="InterPro" id="IPR002859">
    <property type="entry name" value="PKD/REJ-like"/>
</dbReference>
<evidence type="ECO:0000259" key="6">
    <source>
        <dbReference type="PROSITE" id="PS51111"/>
    </source>
</evidence>
<feature type="domain" description="REJ" evidence="6">
    <location>
        <begin position="1"/>
        <end position="141"/>
    </location>
</feature>
<keyword evidence="4" id="KW-1133">Transmembrane helix</keyword>
<comment type="similarity">
    <text evidence="2">Belongs to the polycystin family.</text>
</comment>
<keyword evidence="5" id="KW-0472">Membrane</keyword>
<evidence type="ECO:0000256" key="4">
    <source>
        <dbReference type="ARBA" id="ARBA00022989"/>
    </source>
</evidence>
<gene>
    <name evidence="7" type="ORF">E2C01_054114</name>
</gene>
<dbReference type="GO" id="GO:0016020">
    <property type="term" value="C:membrane"/>
    <property type="evidence" value="ECO:0007669"/>
    <property type="project" value="UniProtKB-SubCell"/>
</dbReference>
<dbReference type="Proteomes" id="UP000324222">
    <property type="component" value="Unassembled WGS sequence"/>
</dbReference>
<dbReference type="InterPro" id="IPR014010">
    <property type="entry name" value="REJ_dom"/>
</dbReference>
<dbReference type="Pfam" id="PF02010">
    <property type="entry name" value="REJ"/>
    <property type="match status" value="1"/>
</dbReference>
<organism evidence="7 8">
    <name type="scientific">Portunus trituberculatus</name>
    <name type="common">Swimming crab</name>
    <name type="synonym">Neptunus trituberculatus</name>
    <dbReference type="NCBI Taxonomy" id="210409"/>
    <lineage>
        <taxon>Eukaryota</taxon>
        <taxon>Metazoa</taxon>
        <taxon>Ecdysozoa</taxon>
        <taxon>Arthropoda</taxon>
        <taxon>Crustacea</taxon>
        <taxon>Multicrustacea</taxon>
        <taxon>Malacostraca</taxon>
        <taxon>Eumalacostraca</taxon>
        <taxon>Eucarida</taxon>
        <taxon>Decapoda</taxon>
        <taxon>Pleocyemata</taxon>
        <taxon>Brachyura</taxon>
        <taxon>Eubrachyura</taxon>
        <taxon>Portunoidea</taxon>
        <taxon>Portunidae</taxon>
        <taxon>Portuninae</taxon>
        <taxon>Portunus</taxon>
    </lineage>
</organism>
<keyword evidence="3" id="KW-0812">Transmembrane</keyword>
<proteinExistence type="inferred from homology"/>
<comment type="subcellular location">
    <subcellularLocation>
        <location evidence="1">Membrane</location>
    </subcellularLocation>
</comment>
<evidence type="ECO:0000313" key="7">
    <source>
        <dbReference type="EMBL" id="MPC60078.1"/>
    </source>
</evidence>
<reference evidence="7 8" key="1">
    <citation type="submission" date="2019-05" db="EMBL/GenBank/DDBJ databases">
        <title>Another draft genome of Portunus trituberculatus and its Hox gene families provides insights of decapod evolution.</title>
        <authorList>
            <person name="Jeong J.-H."/>
            <person name="Song I."/>
            <person name="Kim S."/>
            <person name="Choi T."/>
            <person name="Kim D."/>
            <person name="Ryu S."/>
            <person name="Kim W."/>
        </authorList>
    </citation>
    <scope>NUCLEOTIDE SEQUENCE [LARGE SCALE GENOMIC DNA]</scope>
    <source>
        <tissue evidence="7">Muscle</tissue>
    </source>
</reference>
<evidence type="ECO:0000256" key="3">
    <source>
        <dbReference type="ARBA" id="ARBA00022692"/>
    </source>
</evidence>
<dbReference type="AlphaFoldDB" id="A0A5B7GSU9"/>
<evidence type="ECO:0000256" key="2">
    <source>
        <dbReference type="ARBA" id="ARBA00007200"/>
    </source>
</evidence>
<keyword evidence="8" id="KW-1185">Reference proteome</keyword>
<dbReference type="EMBL" id="VSRR010017155">
    <property type="protein sequence ID" value="MPC60078.1"/>
    <property type="molecule type" value="Genomic_DNA"/>
</dbReference>
<evidence type="ECO:0000256" key="5">
    <source>
        <dbReference type="ARBA" id="ARBA00023136"/>
    </source>
</evidence>
<evidence type="ECO:0000313" key="8">
    <source>
        <dbReference type="Proteomes" id="UP000324222"/>
    </source>
</evidence>
<sequence length="141" mass="15662">MGEVLNTSFPHCSHMDTEMEGEMVFLLLPTGKNSKDIAIGSELFRLNPGVEKFKVTLTVTTESGIKGEYVMTLVLNKPPAGGICEVKLATRRALIDYFKFTCTGWVDPEEAGVDQYVYFSEYYCPPSHVSMDMVCACVCCH</sequence>
<dbReference type="OrthoDB" id="6371566at2759"/>
<comment type="caution">
    <text evidence="7">The sequence shown here is derived from an EMBL/GenBank/DDBJ whole genome shotgun (WGS) entry which is preliminary data.</text>
</comment>
<name>A0A5B7GSU9_PORTR</name>
<accession>A0A5B7GSU9</accession>
<protein>
    <recommendedName>
        <fullName evidence="6">REJ domain-containing protein</fullName>
    </recommendedName>
</protein>
<dbReference type="PROSITE" id="PS51111">
    <property type="entry name" value="REJ"/>
    <property type="match status" value="1"/>
</dbReference>
<evidence type="ECO:0000256" key="1">
    <source>
        <dbReference type="ARBA" id="ARBA00004370"/>
    </source>
</evidence>